<dbReference type="SUPFAM" id="SSF69318">
    <property type="entry name" value="Integrin alpha N-terminal domain"/>
    <property type="match status" value="1"/>
</dbReference>
<dbReference type="GO" id="GO:0007160">
    <property type="term" value="P:cell-matrix adhesion"/>
    <property type="evidence" value="ECO:0007669"/>
    <property type="project" value="TreeGrafter"/>
</dbReference>
<dbReference type="AlphaFoldDB" id="A0A151P066"/>
<keyword evidence="19" id="KW-1185">Reference proteome</keyword>
<dbReference type="Pfam" id="PF01839">
    <property type="entry name" value="FG-GAP"/>
    <property type="match status" value="2"/>
</dbReference>
<dbReference type="InterPro" id="IPR028994">
    <property type="entry name" value="Integrin_alpha_N"/>
</dbReference>
<dbReference type="eggNOG" id="KOG3637">
    <property type="taxonomic scope" value="Eukaryota"/>
</dbReference>
<evidence type="ECO:0000256" key="7">
    <source>
        <dbReference type="ARBA" id="ARBA00022989"/>
    </source>
</evidence>
<dbReference type="GO" id="GO:0007229">
    <property type="term" value="P:integrin-mediated signaling pathway"/>
    <property type="evidence" value="ECO:0007669"/>
    <property type="project" value="UniProtKB-KW"/>
</dbReference>
<dbReference type="GO" id="GO:0005178">
    <property type="term" value="F:integrin binding"/>
    <property type="evidence" value="ECO:0007669"/>
    <property type="project" value="TreeGrafter"/>
</dbReference>
<evidence type="ECO:0000259" key="15">
    <source>
        <dbReference type="Pfam" id="PF08441"/>
    </source>
</evidence>
<keyword evidence="3 13" id="KW-0812">Transmembrane</keyword>
<evidence type="ECO:0000256" key="11">
    <source>
        <dbReference type="ARBA" id="ARBA00023180"/>
    </source>
</evidence>
<dbReference type="PROSITE" id="PS00242">
    <property type="entry name" value="INTEGRIN_ALPHA"/>
    <property type="match status" value="1"/>
</dbReference>
<evidence type="ECO:0000313" key="18">
    <source>
        <dbReference type="EMBL" id="KYO42536.1"/>
    </source>
</evidence>
<evidence type="ECO:0000256" key="13">
    <source>
        <dbReference type="RuleBase" id="RU003762"/>
    </source>
</evidence>
<evidence type="ECO:0000259" key="16">
    <source>
        <dbReference type="Pfam" id="PF20805"/>
    </source>
</evidence>
<dbReference type="GO" id="GO:0098609">
    <property type="term" value="P:cell-cell adhesion"/>
    <property type="evidence" value="ECO:0007669"/>
    <property type="project" value="TreeGrafter"/>
</dbReference>
<dbReference type="Gene3D" id="1.20.5.930">
    <property type="entry name" value="Bicelle-embedded integrin alpha(iib) transmembrane segment"/>
    <property type="match status" value="1"/>
</dbReference>
<protein>
    <submittedName>
        <fullName evidence="18">Uncharacterized protein</fullName>
    </submittedName>
</protein>
<dbReference type="Proteomes" id="UP000050525">
    <property type="component" value="Unassembled WGS sequence"/>
</dbReference>
<dbReference type="InterPro" id="IPR048285">
    <property type="entry name" value="Integrin_alpha_Ig-like_2"/>
</dbReference>
<organism evidence="18 19">
    <name type="scientific">Alligator mississippiensis</name>
    <name type="common">American alligator</name>
    <dbReference type="NCBI Taxonomy" id="8496"/>
    <lineage>
        <taxon>Eukaryota</taxon>
        <taxon>Metazoa</taxon>
        <taxon>Chordata</taxon>
        <taxon>Craniata</taxon>
        <taxon>Vertebrata</taxon>
        <taxon>Euteleostomi</taxon>
        <taxon>Archelosauria</taxon>
        <taxon>Archosauria</taxon>
        <taxon>Crocodylia</taxon>
        <taxon>Alligatoridae</taxon>
        <taxon>Alligatorinae</taxon>
        <taxon>Alligator</taxon>
    </lineage>
</organism>
<reference evidence="18 19" key="1">
    <citation type="journal article" date="2012" name="Genome Biol.">
        <title>Sequencing three crocodilian genomes to illuminate the evolution of archosaurs and amniotes.</title>
        <authorList>
            <person name="St John J.A."/>
            <person name="Braun E.L."/>
            <person name="Isberg S.R."/>
            <person name="Miles L.G."/>
            <person name="Chong A.Y."/>
            <person name="Gongora J."/>
            <person name="Dalzell P."/>
            <person name="Moran C."/>
            <person name="Bed'hom B."/>
            <person name="Abzhanov A."/>
            <person name="Burgess S.C."/>
            <person name="Cooksey A.M."/>
            <person name="Castoe T.A."/>
            <person name="Crawford N.G."/>
            <person name="Densmore L.D."/>
            <person name="Drew J.C."/>
            <person name="Edwards S.V."/>
            <person name="Faircloth B.C."/>
            <person name="Fujita M.K."/>
            <person name="Greenwold M.J."/>
            <person name="Hoffmann F.G."/>
            <person name="Howard J.M."/>
            <person name="Iguchi T."/>
            <person name="Janes D.E."/>
            <person name="Khan S.Y."/>
            <person name="Kohno S."/>
            <person name="de Koning A.J."/>
            <person name="Lance S.L."/>
            <person name="McCarthy F.M."/>
            <person name="McCormack J.E."/>
            <person name="Merchant M.E."/>
            <person name="Peterson D.G."/>
            <person name="Pollock D.D."/>
            <person name="Pourmand N."/>
            <person name="Raney B.J."/>
            <person name="Roessler K.A."/>
            <person name="Sanford J.R."/>
            <person name="Sawyer R.H."/>
            <person name="Schmidt C.J."/>
            <person name="Triplett E.W."/>
            <person name="Tuberville T.D."/>
            <person name="Venegas-Anaya M."/>
            <person name="Howard J.T."/>
            <person name="Jarvis E.D."/>
            <person name="Guillette L.J.Jr."/>
            <person name="Glenn T.C."/>
            <person name="Green R.E."/>
            <person name="Ray D.A."/>
        </authorList>
    </citation>
    <scope>NUCLEOTIDE SEQUENCE [LARGE SCALE GENOMIC DNA]</scope>
    <source>
        <strain evidence="18">KSC_2009_1</strain>
    </source>
</reference>
<evidence type="ECO:0000256" key="6">
    <source>
        <dbReference type="ARBA" id="ARBA00022889"/>
    </source>
</evidence>
<comment type="subcellular location">
    <subcellularLocation>
        <location evidence="1 13">Membrane</location>
        <topology evidence="1 13">Single-pass type I membrane protein</topology>
    </subcellularLocation>
</comment>
<dbReference type="InterPro" id="IPR013517">
    <property type="entry name" value="FG-GAP"/>
</dbReference>
<dbReference type="InterPro" id="IPR013649">
    <property type="entry name" value="Integrin_alpha_Ig-like_1"/>
</dbReference>
<evidence type="ECO:0000256" key="10">
    <source>
        <dbReference type="ARBA" id="ARBA00023170"/>
    </source>
</evidence>
<sequence>MIASSPASDHIFQVDNFNALQGLQEQLKNKIFAIEGTQSHSDSSFQLEMSQDGFSSLLSQDGSALGAVGAYDWSGGIIHYKQSKNPTFINVSRTGKENDAYLGYAVQPVASRGRQGYVVGAPRYQHVGKVVLFYWDPKESAWKAEGEAEGDQIGSYFGGSLSTMDVDGDGNTDLILVGAPMYYGEGSGGRVFMYPLPKQGAPLRCKGVLQGQGGEPLGRFGASLAVLGDVDGDGHADLAVGAPLEDGARGALYIFRGQQRCLRNQPSQRISGTQVFGAPRALGLALSGGADLTGDNLKDIAVGAHGQVLLLRSRPVLQATVTVTFAPTTIPTTAFNCQGREQLGAKAATAQVCFSLRLNPKQHFKGSSISGTFRYELVLDPGRVKVRAAFDPPLSAQSQMVHVSLPPQCQDYNVQLPVCPEDTLAPITLRLTYNLTGNPIPSTNGLTPILAEDTEPMVVASLPFDKNCGSDGVCEDNLQIAFNFSGLSTLVVGDTQDLQVTIQVHNLGEDSYGATLRLLHPAVLSYRKVQVLQASRQGMAVRCSSPRGSQEEPQQNTTCLVGPPIFHTGAQVVFATTLDVPATAELGNRLQLLAVARSDNHGPGNESKSQSAELPVKYAIHIIVTGGEDSTQYTNFSSKEEEATRTVIHRYEIRNLRQRSPPLWVTFEFPVAVNGVPMWVTAPKLANCYALPETPGIKDLREEMKKSPLLGCAVTTCQRVRCNVSAVYMEQPLEFVLTGNISFGWFSQTGRDKVTLVSTAEVGADPGRFHQQGTVRHQVQTVLERVHIYNYVPIVVGSSIGGLLLLALITAALYKFGFFRRQYKEMMEIAKEGEGSAPTPGSAPGPTPSAPQQPSSNKDGPLAESQQLYCAAGGVPGW</sequence>
<dbReference type="GO" id="GO:0009897">
    <property type="term" value="C:external side of plasma membrane"/>
    <property type="evidence" value="ECO:0007669"/>
    <property type="project" value="TreeGrafter"/>
</dbReference>
<dbReference type="InterPro" id="IPR048633">
    <property type="entry name" value="ITGAX-like_Ig_3"/>
</dbReference>
<comment type="caution">
    <text evidence="18">The sequence shown here is derived from an EMBL/GenBank/DDBJ whole genome shotgun (WGS) entry which is preliminary data.</text>
</comment>
<dbReference type="Pfam" id="PF08441">
    <property type="entry name" value="Integrin_A_Ig_1"/>
    <property type="match status" value="1"/>
</dbReference>
<dbReference type="STRING" id="8496.A0A151P066"/>
<dbReference type="GO" id="GO:0033627">
    <property type="term" value="P:cell adhesion mediated by integrin"/>
    <property type="evidence" value="ECO:0007669"/>
    <property type="project" value="TreeGrafter"/>
</dbReference>
<dbReference type="Gene3D" id="2.130.10.130">
    <property type="entry name" value="Integrin alpha, N-terminal"/>
    <property type="match status" value="1"/>
</dbReference>
<keyword evidence="4" id="KW-0732">Signal</keyword>
<dbReference type="GO" id="GO:0008305">
    <property type="term" value="C:integrin complex"/>
    <property type="evidence" value="ECO:0007669"/>
    <property type="project" value="InterPro"/>
</dbReference>
<feature type="domain" description="Integrin alpha first immunoglubulin-like" evidence="15">
    <location>
        <begin position="313"/>
        <end position="466"/>
    </location>
</feature>
<feature type="domain" description="Integrin alpha-X-like third Ig-like" evidence="17">
    <location>
        <begin position="617"/>
        <end position="786"/>
    </location>
</feature>
<dbReference type="Gene3D" id="2.60.40.1460">
    <property type="entry name" value="Integrin domains. Chain A, domain 2"/>
    <property type="match status" value="1"/>
</dbReference>
<evidence type="ECO:0000256" key="14">
    <source>
        <dbReference type="SAM" id="MobiDB-lite"/>
    </source>
</evidence>
<dbReference type="PRINTS" id="PR01185">
    <property type="entry name" value="INTEGRINA"/>
</dbReference>
<dbReference type="InterPro" id="IPR000413">
    <property type="entry name" value="Integrin_alpha"/>
</dbReference>
<dbReference type="InterPro" id="IPR018184">
    <property type="entry name" value="Integrin_alpha_C_CS"/>
</dbReference>
<feature type="transmembrane region" description="Helical" evidence="13">
    <location>
        <begin position="788"/>
        <end position="814"/>
    </location>
</feature>
<dbReference type="Gene3D" id="2.60.40.1530">
    <property type="entry name" value="ntegrin, alpha v. Chain A, domain 4"/>
    <property type="match status" value="1"/>
</dbReference>
<feature type="compositionally biased region" description="Pro residues" evidence="14">
    <location>
        <begin position="841"/>
        <end position="851"/>
    </location>
</feature>
<keyword evidence="5" id="KW-0677">Repeat</keyword>
<evidence type="ECO:0000256" key="8">
    <source>
        <dbReference type="ARBA" id="ARBA00023037"/>
    </source>
</evidence>
<keyword evidence="8 13" id="KW-0401">Integrin</keyword>
<comment type="similarity">
    <text evidence="2 13">Belongs to the integrin alpha chain family.</text>
</comment>
<dbReference type="PANTHER" id="PTHR23220">
    <property type="entry name" value="INTEGRIN ALPHA"/>
    <property type="match status" value="1"/>
</dbReference>
<proteinExistence type="inferred from homology"/>
<feature type="repeat" description="FG-GAP" evidence="12">
    <location>
        <begin position="268"/>
        <end position="328"/>
    </location>
</feature>
<dbReference type="InterPro" id="IPR032695">
    <property type="entry name" value="Integrin_dom_sf"/>
</dbReference>
<feature type="domain" description="Integrin alpha second immunoglobulin-like" evidence="16">
    <location>
        <begin position="468"/>
        <end position="609"/>
    </location>
</feature>
<dbReference type="PANTHER" id="PTHR23220:SF118">
    <property type="entry name" value="INTEGRIN ALPHA-X"/>
    <property type="match status" value="1"/>
</dbReference>
<keyword evidence="6 13" id="KW-0130">Cell adhesion</keyword>
<dbReference type="Pfam" id="PF21520">
    <property type="entry name" value="ITGAX-like_Ig_3"/>
    <property type="match status" value="1"/>
</dbReference>
<feature type="region of interest" description="Disordered" evidence="14">
    <location>
        <begin position="832"/>
        <end position="863"/>
    </location>
</feature>
<evidence type="ECO:0000256" key="9">
    <source>
        <dbReference type="ARBA" id="ARBA00023136"/>
    </source>
</evidence>
<dbReference type="SMART" id="SM00191">
    <property type="entry name" value="Int_alpha"/>
    <property type="match status" value="4"/>
</dbReference>
<evidence type="ECO:0000256" key="5">
    <source>
        <dbReference type="ARBA" id="ARBA00022737"/>
    </source>
</evidence>
<keyword evidence="9 13" id="KW-0472">Membrane</keyword>
<dbReference type="InterPro" id="IPR013519">
    <property type="entry name" value="Int_alpha_beta-p"/>
</dbReference>
<evidence type="ECO:0000256" key="2">
    <source>
        <dbReference type="ARBA" id="ARBA00008054"/>
    </source>
</evidence>
<feature type="repeat" description="FG-GAP" evidence="12">
    <location>
        <begin position="206"/>
        <end position="264"/>
    </location>
</feature>
<dbReference type="Pfam" id="PF20805">
    <property type="entry name" value="Integrin_A_Ig_2"/>
    <property type="match status" value="1"/>
</dbReference>
<name>A0A151P066_ALLMI</name>
<keyword evidence="11" id="KW-0325">Glycoprotein</keyword>
<evidence type="ECO:0000256" key="4">
    <source>
        <dbReference type="ARBA" id="ARBA00022729"/>
    </source>
</evidence>
<evidence type="ECO:0000256" key="1">
    <source>
        <dbReference type="ARBA" id="ARBA00004479"/>
    </source>
</evidence>
<evidence type="ECO:0000256" key="3">
    <source>
        <dbReference type="ARBA" id="ARBA00022692"/>
    </source>
</evidence>
<gene>
    <name evidence="18" type="ORF">Y1Q_0020519</name>
</gene>
<evidence type="ECO:0000256" key="12">
    <source>
        <dbReference type="PROSITE-ProRule" id="PRU00803"/>
    </source>
</evidence>
<evidence type="ECO:0000259" key="17">
    <source>
        <dbReference type="Pfam" id="PF21520"/>
    </source>
</evidence>
<dbReference type="SUPFAM" id="SSF69179">
    <property type="entry name" value="Integrin domains"/>
    <property type="match status" value="3"/>
</dbReference>
<feature type="repeat" description="FG-GAP" evidence="12">
    <location>
        <begin position="143"/>
        <end position="203"/>
    </location>
</feature>
<dbReference type="EMBL" id="AKHW03001389">
    <property type="protein sequence ID" value="KYO42536.1"/>
    <property type="molecule type" value="Genomic_DNA"/>
</dbReference>
<dbReference type="Gene3D" id="2.60.40.1510">
    <property type="entry name" value="ntegrin, alpha v. Chain A, domain 3"/>
    <property type="match status" value="1"/>
</dbReference>
<keyword evidence="10 13" id="KW-0675">Receptor</keyword>
<keyword evidence="7 13" id="KW-1133">Transmembrane helix</keyword>
<accession>A0A151P066</accession>
<dbReference type="PROSITE" id="PS51470">
    <property type="entry name" value="FG_GAP"/>
    <property type="match status" value="3"/>
</dbReference>
<evidence type="ECO:0000313" key="19">
    <source>
        <dbReference type="Proteomes" id="UP000050525"/>
    </source>
</evidence>